<protein>
    <submittedName>
        <fullName evidence="2">Uncharacterized protein</fullName>
    </submittedName>
</protein>
<keyword evidence="3" id="KW-1185">Reference proteome</keyword>
<dbReference type="STRING" id="1391654.AKJ09_01984"/>
<dbReference type="Proteomes" id="UP000064967">
    <property type="component" value="Chromosome"/>
</dbReference>
<name>A0A0K1PP56_9BACT</name>
<feature type="region of interest" description="Disordered" evidence="1">
    <location>
        <begin position="33"/>
        <end position="136"/>
    </location>
</feature>
<organism evidence="2 3">
    <name type="scientific">Labilithrix luteola</name>
    <dbReference type="NCBI Taxonomy" id="1391654"/>
    <lineage>
        <taxon>Bacteria</taxon>
        <taxon>Pseudomonadati</taxon>
        <taxon>Myxococcota</taxon>
        <taxon>Polyangia</taxon>
        <taxon>Polyangiales</taxon>
        <taxon>Labilitrichaceae</taxon>
        <taxon>Labilithrix</taxon>
    </lineage>
</organism>
<evidence type="ECO:0000313" key="2">
    <source>
        <dbReference type="EMBL" id="AKU95320.1"/>
    </source>
</evidence>
<dbReference type="EMBL" id="CP012333">
    <property type="protein sequence ID" value="AKU95320.1"/>
    <property type="molecule type" value="Genomic_DNA"/>
</dbReference>
<evidence type="ECO:0000256" key="1">
    <source>
        <dbReference type="SAM" id="MobiDB-lite"/>
    </source>
</evidence>
<evidence type="ECO:0000313" key="3">
    <source>
        <dbReference type="Proteomes" id="UP000064967"/>
    </source>
</evidence>
<proteinExistence type="predicted"/>
<dbReference type="KEGG" id="llu:AKJ09_01984"/>
<sequence length="313" mass="32260">MRWTLVLALAAHAGVYAWMLRIPPTSKASAVSAATTTEIDVSTEPQTAPPIERSTDEPLPPEHARERVAAEQPHGAVRGPATAAPPSTTSKGGAPGEGGDVLTAPESKAPDGQGWTFSPIQPGAPAGGGGAGVSPDAFAQATRAGVDAVVARAEQEEAARARKRAIPLFTKHDIELGFAPGAHLATLTSDRVRRSNTPDVGHAVLEFRTDSSGIVTAVRVLEATAGHSDWSDVATELVADAKSRPLRVPSEARGLVVIVDVTSTMKTTSGASTGASTISKIARAVNNPLDSIVDSRTPPRRVVAARVVAVDLL</sequence>
<gene>
    <name evidence="2" type="ORF">AKJ09_01984</name>
</gene>
<accession>A0A0K1PP56</accession>
<reference evidence="2 3" key="1">
    <citation type="submission" date="2015-08" db="EMBL/GenBank/DDBJ databases">
        <authorList>
            <person name="Babu N.S."/>
            <person name="Beckwith C.J."/>
            <person name="Beseler K.G."/>
            <person name="Brison A."/>
            <person name="Carone J.V."/>
            <person name="Caskin T.P."/>
            <person name="Diamond M."/>
            <person name="Durham M.E."/>
            <person name="Foxe J.M."/>
            <person name="Go M."/>
            <person name="Henderson B.A."/>
            <person name="Jones I.B."/>
            <person name="McGettigan J.A."/>
            <person name="Micheletti S.J."/>
            <person name="Nasrallah M.E."/>
            <person name="Ortiz D."/>
            <person name="Piller C.R."/>
            <person name="Privatt S.R."/>
            <person name="Schneider S.L."/>
            <person name="Sharp S."/>
            <person name="Smith T.C."/>
            <person name="Stanton J.D."/>
            <person name="Ullery H.E."/>
            <person name="Wilson R.J."/>
            <person name="Serrano M.G."/>
            <person name="Buck G."/>
            <person name="Lee V."/>
            <person name="Wang Y."/>
            <person name="Carvalho R."/>
            <person name="Voegtly L."/>
            <person name="Shi R."/>
            <person name="Duckworth R."/>
            <person name="Johnson A."/>
            <person name="Loviza R."/>
            <person name="Walstead R."/>
            <person name="Shah Z."/>
            <person name="Kiflezghi M."/>
            <person name="Wade K."/>
            <person name="Ball S.L."/>
            <person name="Bradley K.W."/>
            <person name="Asai D.J."/>
            <person name="Bowman C.A."/>
            <person name="Russell D.A."/>
            <person name="Pope W.H."/>
            <person name="Jacobs-Sera D."/>
            <person name="Hendrix R.W."/>
            <person name="Hatfull G.F."/>
        </authorList>
    </citation>
    <scope>NUCLEOTIDE SEQUENCE [LARGE SCALE GENOMIC DNA]</scope>
    <source>
        <strain evidence="2 3">DSM 27648</strain>
    </source>
</reference>
<dbReference type="AlphaFoldDB" id="A0A0K1PP56"/>
<feature type="compositionally biased region" description="Basic and acidic residues" evidence="1">
    <location>
        <begin position="53"/>
        <end position="69"/>
    </location>
</feature>